<dbReference type="InterPro" id="IPR036378">
    <property type="entry name" value="FAS1_dom_sf"/>
</dbReference>
<dbReference type="InterPro" id="IPR000782">
    <property type="entry name" value="FAS1_domain"/>
</dbReference>
<feature type="chain" id="PRO_5014802695" description="FAS1 domain-containing protein" evidence="3">
    <location>
        <begin position="23"/>
        <end position="222"/>
    </location>
</feature>
<sequence>MAKFSFFLILLLLSTLSPQVSTASNDDPLDFIAISNALSGKGYNEMSLTLHMTLRDLLSTKPIHNTKVTIFCPTDKAFYSMKYPHAPFTLLQYQIALSGLHKHTLETSLSHGSKVDTLLHGHPLVVTTIPGKTTNASINEVKIVEWDIYNDGHVILHGVEDFFDPAFQILKYPWYDDYDGVVTNIDQDGYDLGTESLACQLVLLMFVYAALVGVGMVYVSCM</sequence>
<dbReference type="SMART" id="SM00554">
    <property type="entry name" value="FAS1"/>
    <property type="match status" value="1"/>
</dbReference>
<accession>A0A2N9IU57</accession>
<feature type="domain" description="FAS1" evidence="4">
    <location>
        <begin position="69"/>
        <end position="166"/>
    </location>
</feature>
<evidence type="ECO:0000256" key="2">
    <source>
        <dbReference type="SAM" id="Phobius"/>
    </source>
</evidence>
<evidence type="ECO:0000256" key="1">
    <source>
        <dbReference type="ARBA" id="ARBA00007843"/>
    </source>
</evidence>
<dbReference type="Gene3D" id="2.30.180.10">
    <property type="entry name" value="FAS1 domain"/>
    <property type="match status" value="1"/>
</dbReference>
<dbReference type="PANTHER" id="PTHR33985">
    <property type="entry name" value="OS02G0491300 PROTEIN-RELATED"/>
    <property type="match status" value="1"/>
</dbReference>
<keyword evidence="3" id="KW-0732">Signal</keyword>
<evidence type="ECO:0000313" key="5">
    <source>
        <dbReference type="EMBL" id="SPD28392.1"/>
    </source>
</evidence>
<keyword evidence="2" id="KW-1133">Transmembrane helix</keyword>
<dbReference type="PANTHER" id="PTHR33985:SF29">
    <property type="entry name" value="FAS1 DOMAIN-CONTAINING PROTEIN"/>
    <property type="match status" value="1"/>
</dbReference>
<keyword evidence="2" id="KW-0812">Transmembrane</keyword>
<reference evidence="5" key="1">
    <citation type="submission" date="2018-02" db="EMBL/GenBank/DDBJ databases">
        <authorList>
            <person name="Cohen D.B."/>
            <person name="Kent A.D."/>
        </authorList>
    </citation>
    <scope>NUCLEOTIDE SEQUENCE</scope>
</reference>
<evidence type="ECO:0000259" key="4">
    <source>
        <dbReference type="SMART" id="SM00554"/>
    </source>
</evidence>
<dbReference type="AlphaFoldDB" id="A0A2N9IU57"/>
<dbReference type="SUPFAM" id="SSF82153">
    <property type="entry name" value="FAS1 domain"/>
    <property type="match status" value="1"/>
</dbReference>
<comment type="similarity">
    <text evidence="1">Belongs to the fasciclin-like AGP family.</text>
</comment>
<name>A0A2N9IU57_FAGSY</name>
<keyword evidence="2" id="KW-0472">Membrane</keyword>
<protein>
    <recommendedName>
        <fullName evidence="4">FAS1 domain-containing protein</fullName>
    </recommendedName>
</protein>
<evidence type="ECO:0000256" key="3">
    <source>
        <dbReference type="SAM" id="SignalP"/>
    </source>
</evidence>
<gene>
    <name evidence="5" type="ORF">FSB_LOCUS56274</name>
</gene>
<feature type="transmembrane region" description="Helical" evidence="2">
    <location>
        <begin position="201"/>
        <end position="221"/>
    </location>
</feature>
<proteinExistence type="inferred from homology"/>
<feature type="signal peptide" evidence="3">
    <location>
        <begin position="1"/>
        <end position="22"/>
    </location>
</feature>
<dbReference type="InterPro" id="IPR052806">
    <property type="entry name" value="Fasciclin-like_AGP"/>
</dbReference>
<dbReference type="EMBL" id="OIVN01006229">
    <property type="protein sequence ID" value="SPD28392.1"/>
    <property type="molecule type" value="Genomic_DNA"/>
</dbReference>
<dbReference type="Pfam" id="PF02469">
    <property type="entry name" value="Fasciclin"/>
    <property type="match status" value="1"/>
</dbReference>
<organism evidence="5">
    <name type="scientific">Fagus sylvatica</name>
    <name type="common">Beechnut</name>
    <dbReference type="NCBI Taxonomy" id="28930"/>
    <lineage>
        <taxon>Eukaryota</taxon>
        <taxon>Viridiplantae</taxon>
        <taxon>Streptophyta</taxon>
        <taxon>Embryophyta</taxon>
        <taxon>Tracheophyta</taxon>
        <taxon>Spermatophyta</taxon>
        <taxon>Magnoliopsida</taxon>
        <taxon>eudicotyledons</taxon>
        <taxon>Gunneridae</taxon>
        <taxon>Pentapetalae</taxon>
        <taxon>rosids</taxon>
        <taxon>fabids</taxon>
        <taxon>Fagales</taxon>
        <taxon>Fagaceae</taxon>
        <taxon>Fagus</taxon>
    </lineage>
</organism>